<dbReference type="AlphaFoldDB" id="A0A3P6UTC4"/>
<dbReference type="Gene3D" id="3.30.420.10">
    <property type="entry name" value="Ribonuclease H-like superfamily/Ribonuclease H"/>
    <property type="match status" value="1"/>
</dbReference>
<dbReference type="GO" id="GO:0003676">
    <property type="term" value="F:nucleic acid binding"/>
    <property type="evidence" value="ECO:0007669"/>
    <property type="project" value="InterPro"/>
</dbReference>
<organism evidence="3 4">
    <name type="scientific">Onchocerca ochengi</name>
    <name type="common">Filarial nematode worm</name>
    <dbReference type="NCBI Taxonomy" id="42157"/>
    <lineage>
        <taxon>Eukaryota</taxon>
        <taxon>Metazoa</taxon>
        <taxon>Ecdysozoa</taxon>
        <taxon>Nematoda</taxon>
        <taxon>Chromadorea</taxon>
        <taxon>Rhabditida</taxon>
        <taxon>Spirurina</taxon>
        <taxon>Spiruromorpha</taxon>
        <taxon>Filarioidea</taxon>
        <taxon>Onchocercidae</taxon>
        <taxon>Onchocerca</taxon>
    </lineage>
</organism>
<protein>
    <recommendedName>
        <fullName evidence="2">DUF5641 domain-containing protein</fullName>
    </recommendedName>
</protein>
<accession>A0A3P6UTC4</accession>
<keyword evidence="4" id="KW-1185">Reference proteome</keyword>
<dbReference type="EMBL" id="UYRW01002034">
    <property type="protein sequence ID" value="VDK82638.1"/>
    <property type="molecule type" value="Genomic_DNA"/>
</dbReference>
<sequence>EKDTIWKNTIQRAPWGGGVYEGLIGLTKEALRKAIRRLFTKREMTTLITEIEGILNTRPLTYVGFDDCRIIRPIDFISPTASLDISIKHENDEEEYTPYALKTKDKLIKHWTSTLKTLDIFWKLWRKDYLESLRERLQKEMHSPRLTEERLPQVNETVLLVEPYVPRGIWNLARIIKLNKGLDGRTRNATIQLPNGKQRDRSINMLCPLEINSVNSNDFNNTKNLLEDDSKQPAASELETPKEQRHIPK</sequence>
<dbReference type="PANTHER" id="PTHR47331">
    <property type="entry name" value="PHD-TYPE DOMAIN-CONTAINING PROTEIN"/>
    <property type="match status" value="1"/>
</dbReference>
<evidence type="ECO:0000256" key="1">
    <source>
        <dbReference type="SAM" id="MobiDB-lite"/>
    </source>
</evidence>
<gene>
    <name evidence="3" type="ORF">NOO_LOCUS6490</name>
</gene>
<proteinExistence type="predicted"/>
<evidence type="ECO:0000313" key="4">
    <source>
        <dbReference type="Proteomes" id="UP000271087"/>
    </source>
</evidence>
<feature type="domain" description="DUF5641" evidence="2">
    <location>
        <begin position="110"/>
        <end position="209"/>
    </location>
</feature>
<feature type="non-terminal residue" evidence="3">
    <location>
        <position position="1"/>
    </location>
</feature>
<evidence type="ECO:0000259" key="2">
    <source>
        <dbReference type="Pfam" id="PF18701"/>
    </source>
</evidence>
<evidence type="ECO:0000313" key="3">
    <source>
        <dbReference type="EMBL" id="VDK82638.1"/>
    </source>
</evidence>
<feature type="compositionally biased region" description="Basic and acidic residues" evidence="1">
    <location>
        <begin position="239"/>
        <end position="249"/>
    </location>
</feature>
<dbReference type="Pfam" id="PF18701">
    <property type="entry name" value="DUF5641"/>
    <property type="match status" value="1"/>
</dbReference>
<feature type="region of interest" description="Disordered" evidence="1">
    <location>
        <begin position="226"/>
        <end position="249"/>
    </location>
</feature>
<reference evidence="3 4" key="1">
    <citation type="submission" date="2018-08" db="EMBL/GenBank/DDBJ databases">
        <authorList>
            <person name="Laetsch R D."/>
            <person name="Stevens L."/>
            <person name="Kumar S."/>
            <person name="Blaxter L. M."/>
        </authorList>
    </citation>
    <scope>NUCLEOTIDE SEQUENCE [LARGE SCALE GENOMIC DNA]</scope>
</reference>
<name>A0A3P6UTC4_ONCOC</name>
<dbReference type="Proteomes" id="UP000271087">
    <property type="component" value="Unassembled WGS sequence"/>
</dbReference>
<dbReference type="OrthoDB" id="5870116at2759"/>
<dbReference type="InterPro" id="IPR040676">
    <property type="entry name" value="DUF5641"/>
</dbReference>
<dbReference type="InterPro" id="IPR036397">
    <property type="entry name" value="RNaseH_sf"/>
</dbReference>